<feature type="transmembrane region" description="Helical" evidence="5">
    <location>
        <begin position="105"/>
        <end position="126"/>
    </location>
</feature>
<dbReference type="InterPro" id="IPR000515">
    <property type="entry name" value="MetI-like"/>
</dbReference>
<feature type="transmembrane region" description="Helical" evidence="5">
    <location>
        <begin position="156"/>
        <end position="181"/>
    </location>
</feature>
<dbReference type="PANTHER" id="PTHR43632">
    <property type="entry name" value="PERMEASE COMPONENT OF TUNGSTATE ABC TRANSPORTER"/>
    <property type="match status" value="1"/>
</dbReference>
<evidence type="ECO:0000256" key="3">
    <source>
        <dbReference type="ARBA" id="ARBA00022989"/>
    </source>
</evidence>
<comment type="subcellular location">
    <subcellularLocation>
        <location evidence="5">Cell membrane</location>
        <topology evidence="5">Multi-pass membrane protein</topology>
    </subcellularLocation>
    <subcellularLocation>
        <location evidence="1">Membrane</location>
        <topology evidence="1">Multi-pass membrane protein</topology>
    </subcellularLocation>
</comment>
<gene>
    <name evidence="7" type="primary">tupB</name>
    <name evidence="7" type="ORF">H0A61_02637</name>
</gene>
<dbReference type="AlphaFoldDB" id="A0A8A0RSA8"/>
<reference evidence="7" key="1">
    <citation type="submission" date="2020-07" db="EMBL/GenBank/DDBJ databases">
        <title>Koleobacter methoxysyntrophicus gen. nov., sp. nov., a novel anaerobic bacterium isolated from deep subsurface oil field and proposal of Koleobacterales ord. nov. in the phylum Firmicutes.</title>
        <authorList>
            <person name="Sakamoto S."/>
            <person name="Tamaki H."/>
        </authorList>
    </citation>
    <scope>NUCLEOTIDE SEQUENCE</scope>
    <source>
        <strain evidence="7">NRmbB1</strain>
    </source>
</reference>
<dbReference type="InterPro" id="IPR049783">
    <property type="entry name" value="ABC_perm_TupB-like"/>
</dbReference>
<evidence type="ECO:0000256" key="1">
    <source>
        <dbReference type="ARBA" id="ARBA00004141"/>
    </source>
</evidence>
<protein>
    <submittedName>
        <fullName evidence="7">Tungstate uptake system permease protein TupB</fullName>
    </submittedName>
</protein>
<keyword evidence="8" id="KW-1185">Reference proteome</keyword>
<feature type="transmembrane region" description="Helical" evidence="5">
    <location>
        <begin position="201"/>
        <end position="223"/>
    </location>
</feature>
<dbReference type="RefSeq" id="WP_206707547.1">
    <property type="nucleotide sequence ID" value="NZ_CP059066.1"/>
</dbReference>
<accession>A0A8A0RSA8</accession>
<proteinExistence type="inferred from homology"/>
<organism evidence="7 8">
    <name type="scientific">Koleobacter methoxysyntrophicus</name>
    <dbReference type="NCBI Taxonomy" id="2751313"/>
    <lineage>
        <taxon>Bacteria</taxon>
        <taxon>Bacillati</taxon>
        <taxon>Bacillota</taxon>
        <taxon>Clostridia</taxon>
        <taxon>Koleobacterales</taxon>
        <taxon>Koleobacteraceae</taxon>
        <taxon>Koleobacter</taxon>
    </lineage>
</organism>
<evidence type="ECO:0000313" key="8">
    <source>
        <dbReference type="Proteomes" id="UP000662904"/>
    </source>
</evidence>
<feature type="transmembrane region" description="Helical" evidence="5">
    <location>
        <begin position="25"/>
        <end position="49"/>
    </location>
</feature>
<dbReference type="NCBIfam" id="NF038017">
    <property type="entry name" value="ABC_perm1"/>
    <property type="match status" value="1"/>
</dbReference>
<dbReference type="EMBL" id="CP059066">
    <property type="protein sequence ID" value="QSQ10237.1"/>
    <property type="molecule type" value="Genomic_DNA"/>
</dbReference>
<keyword evidence="2 5" id="KW-0812">Transmembrane</keyword>
<dbReference type="PROSITE" id="PS50928">
    <property type="entry name" value="ABC_TM1"/>
    <property type="match status" value="1"/>
</dbReference>
<dbReference type="GO" id="GO:0055085">
    <property type="term" value="P:transmembrane transport"/>
    <property type="evidence" value="ECO:0007669"/>
    <property type="project" value="InterPro"/>
</dbReference>
<dbReference type="Gene3D" id="1.10.3720.10">
    <property type="entry name" value="MetI-like"/>
    <property type="match status" value="1"/>
</dbReference>
<feature type="transmembrane region" description="Helical" evidence="5">
    <location>
        <begin position="61"/>
        <end position="85"/>
    </location>
</feature>
<evidence type="ECO:0000256" key="5">
    <source>
        <dbReference type="RuleBase" id="RU363032"/>
    </source>
</evidence>
<name>A0A8A0RSA8_9FIRM</name>
<dbReference type="KEGG" id="kme:H0A61_02637"/>
<dbReference type="InterPro" id="IPR035906">
    <property type="entry name" value="MetI-like_sf"/>
</dbReference>
<dbReference type="Pfam" id="PF00528">
    <property type="entry name" value="BPD_transp_1"/>
    <property type="match status" value="1"/>
</dbReference>
<dbReference type="SUPFAM" id="SSF161098">
    <property type="entry name" value="MetI-like"/>
    <property type="match status" value="1"/>
</dbReference>
<evidence type="ECO:0000259" key="6">
    <source>
        <dbReference type="PROSITE" id="PS50928"/>
    </source>
</evidence>
<dbReference type="Proteomes" id="UP000662904">
    <property type="component" value="Chromosome"/>
</dbReference>
<keyword evidence="4 5" id="KW-0472">Membrane</keyword>
<evidence type="ECO:0000256" key="4">
    <source>
        <dbReference type="ARBA" id="ARBA00023136"/>
    </source>
</evidence>
<sequence>MNEITGGLKEALLLLITLDSQVTKIIYLSMYVSGLGLLISAVVGIPLGSWLGLTNFRGKRVVVALLYTGMGFPPVVIGLFVLLLLSKSGPLGFLGWLYTVKAMVLAQAIISFPLVAGFTMAAVMGVDRNLRRQLKALGASKIQTTYTILMEARIGVLVSIIAGFGSIISEVGAVMMVGGNIENFTRVLTTAIVLETRKGNFSLAIAFGIILLLLSFIVNFAMLHFQKKELLSYDE</sequence>
<dbReference type="GO" id="GO:0005886">
    <property type="term" value="C:plasma membrane"/>
    <property type="evidence" value="ECO:0007669"/>
    <property type="project" value="UniProtKB-SubCell"/>
</dbReference>
<evidence type="ECO:0000313" key="7">
    <source>
        <dbReference type="EMBL" id="QSQ10237.1"/>
    </source>
</evidence>
<keyword evidence="3 5" id="KW-1133">Transmembrane helix</keyword>
<keyword evidence="5" id="KW-0813">Transport</keyword>
<evidence type="ECO:0000256" key="2">
    <source>
        <dbReference type="ARBA" id="ARBA00022692"/>
    </source>
</evidence>
<feature type="domain" description="ABC transmembrane type-1" evidence="6">
    <location>
        <begin position="26"/>
        <end position="222"/>
    </location>
</feature>
<dbReference type="PANTHER" id="PTHR43632:SF1">
    <property type="entry name" value="PERMEASE COMPONENT OF TUNGSTATE ABC TRANSPORTER"/>
    <property type="match status" value="1"/>
</dbReference>
<comment type="similarity">
    <text evidence="5">Belongs to the binding-protein-dependent transport system permease family.</text>
</comment>
<dbReference type="CDD" id="cd06261">
    <property type="entry name" value="TM_PBP2"/>
    <property type="match status" value="1"/>
</dbReference>